<dbReference type="EMBL" id="JABBWD010000020">
    <property type="protein sequence ID" value="KAG1777511.1"/>
    <property type="molecule type" value="Genomic_DNA"/>
</dbReference>
<dbReference type="Proteomes" id="UP000714275">
    <property type="component" value="Unassembled WGS sequence"/>
</dbReference>
<dbReference type="InterPro" id="IPR040521">
    <property type="entry name" value="KDZ"/>
</dbReference>
<accession>A0A9P7D3W4</accession>
<name>A0A9P7D3W4_9AGAM</name>
<keyword evidence="2" id="KW-1185">Reference proteome</keyword>
<dbReference type="OrthoDB" id="2505969at2759"/>
<evidence type="ECO:0000313" key="1">
    <source>
        <dbReference type="EMBL" id="KAG1777511.1"/>
    </source>
</evidence>
<dbReference type="PANTHER" id="PTHR33096">
    <property type="entry name" value="CXC2 DOMAIN-CONTAINING PROTEIN"/>
    <property type="match status" value="1"/>
</dbReference>
<proteinExistence type="predicted"/>
<sequence length="514" mass="58532">MACRHGFVECVTEMKRSGELAKYGLAAINHMLNVCGKDQGLGHDIGCTSRKTVASSSIGAKAQELNLIIAVNAFHGYAHNRRCQLAHHPLYLEGFGIEDLKTCKHIFSSSNSACGLIRHTSYFHWVQYLDLHFDQWDKDKYLELSNFLRNNYVQALRMIEEYTPLLDEFKMRKSLTDDTFLQWRGEESGFLANLALEPPSDAIAVAYVEELEKLQRAEAMYGNMTGVPFLTYTPASFTPSSGLNSEARQSSRTAEAELLAALRRLHLQMNVVEDFECRHGINRRWEVSDPHYQEAHQYSGQRRFVRAVEELEGLVVQRMFELSKANLSSTALEKYLVPLQVPPCPTLNYVDVIGYASLGEFELLKYSRHNVMTKPWTVPENREMAVKFFKVLRSHEEIIRLNVEIGRLGAWIQFEDQQMLSAIDSLQDEGSMMLAAEVQREFSERRRINDLHYIRLHSIAKLTGYSGPPPPPLLHRQALVVDLDNEAEGDDDEDSDLHDGASRLANVLSHIVQQ</sequence>
<comment type="caution">
    <text evidence="1">The sequence shown here is derived from an EMBL/GenBank/DDBJ whole genome shotgun (WGS) entry which is preliminary data.</text>
</comment>
<dbReference type="Pfam" id="PF18758">
    <property type="entry name" value="KDZ"/>
    <property type="match status" value="1"/>
</dbReference>
<dbReference type="AlphaFoldDB" id="A0A9P7D3W4"/>
<evidence type="ECO:0000313" key="2">
    <source>
        <dbReference type="Proteomes" id="UP000714275"/>
    </source>
</evidence>
<protein>
    <submittedName>
        <fullName evidence="1">Uncharacterized protein</fullName>
    </submittedName>
</protein>
<reference evidence="1" key="1">
    <citation type="journal article" date="2020" name="New Phytol.">
        <title>Comparative genomics reveals dynamic genome evolution in host specialist ectomycorrhizal fungi.</title>
        <authorList>
            <person name="Lofgren L.A."/>
            <person name="Nguyen N.H."/>
            <person name="Vilgalys R."/>
            <person name="Ruytinx J."/>
            <person name="Liao H.L."/>
            <person name="Branco S."/>
            <person name="Kuo A."/>
            <person name="LaButti K."/>
            <person name="Lipzen A."/>
            <person name="Andreopoulos W."/>
            <person name="Pangilinan J."/>
            <person name="Riley R."/>
            <person name="Hundley H."/>
            <person name="Na H."/>
            <person name="Barry K."/>
            <person name="Grigoriev I.V."/>
            <person name="Stajich J.E."/>
            <person name="Kennedy P.G."/>
        </authorList>
    </citation>
    <scope>NUCLEOTIDE SEQUENCE</scope>
    <source>
        <strain evidence="1">DOB743</strain>
    </source>
</reference>
<dbReference type="PANTHER" id="PTHR33096:SF1">
    <property type="entry name" value="CXC1-LIKE CYSTEINE CLUSTER ASSOCIATED WITH KDZ TRANSPOSASES DOMAIN-CONTAINING PROTEIN"/>
    <property type="match status" value="1"/>
</dbReference>
<organism evidence="1 2">
    <name type="scientific">Suillus placidus</name>
    <dbReference type="NCBI Taxonomy" id="48579"/>
    <lineage>
        <taxon>Eukaryota</taxon>
        <taxon>Fungi</taxon>
        <taxon>Dikarya</taxon>
        <taxon>Basidiomycota</taxon>
        <taxon>Agaricomycotina</taxon>
        <taxon>Agaricomycetes</taxon>
        <taxon>Agaricomycetidae</taxon>
        <taxon>Boletales</taxon>
        <taxon>Suillineae</taxon>
        <taxon>Suillaceae</taxon>
        <taxon>Suillus</taxon>
    </lineage>
</organism>
<gene>
    <name evidence="1" type="ORF">EV702DRAFT_1045258</name>
</gene>